<evidence type="ECO:0000256" key="8">
    <source>
        <dbReference type="NCBIfam" id="TIGR01529"/>
    </source>
</evidence>
<evidence type="ECO:0000256" key="7">
    <source>
        <dbReference type="HAMAP-Rule" id="MF_00173"/>
    </source>
</evidence>
<dbReference type="NCBIfam" id="TIGR01529">
    <property type="entry name" value="argR_whole"/>
    <property type="match status" value="1"/>
</dbReference>
<dbReference type="Gene3D" id="3.30.1360.40">
    <property type="match status" value="1"/>
</dbReference>
<dbReference type="PRINTS" id="PR01467">
    <property type="entry name" value="ARGREPRESSOR"/>
</dbReference>
<dbReference type="GO" id="GO:0006526">
    <property type="term" value="P:L-arginine biosynthetic process"/>
    <property type="evidence" value="ECO:0007669"/>
    <property type="project" value="UniProtKB-UniPathway"/>
</dbReference>
<protein>
    <recommendedName>
        <fullName evidence="7 8">Arginine repressor</fullName>
    </recommendedName>
</protein>
<dbReference type="GO" id="GO:0034618">
    <property type="term" value="F:arginine binding"/>
    <property type="evidence" value="ECO:0007669"/>
    <property type="project" value="InterPro"/>
</dbReference>
<keyword evidence="4 7" id="KW-0805">Transcription regulation</keyword>
<dbReference type="KEGG" id="splr:C0J00_10080"/>
<comment type="similarity">
    <text evidence="2 7">Belongs to the ArgR family.</text>
</comment>
<accession>A0A2L0D6H7</accession>
<dbReference type="HAMAP" id="MF_00173">
    <property type="entry name" value="Arg_repressor"/>
    <property type="match status" value="1"/>
</dbReference>
<dbReference type="Pfam" id="PF01316">
    <property type="entry name" value="Arg_repressor"/>
    <property type="match status" value="1"/>
</dbReference>
<dbReference type="Pfam" id="PF02863">
    <property type="entry name" value="Arg_repressor_C"/>
    <property type="match status" value="1"/>
</dbReference>
<evidence type="ECO:0000313" key="11">
    <source>
        <dbReference type="EMBL" id="AUW97422.1"/>
    </source>
</evidence>
<keyword evidence="7" id="KW-0055">Arginine biosynthesis</keyword>
<reference evidence="11 12" key="2">
    <citation type="submission" date="2018-02" db="EMBL/GenBank/DDBJ databases">
        <title>Whole genome sequencing analysis of Streptococcus pluranimalium isolated from cattle infected mastitis in China.</title>
        <authorList>
            <person name="Zhang J.-R."/>
            <person name="Hu G.-Z."/>
        </authorList>
    </citation>
    <scope>NUCLEOTIDE SEQUENCE [LARGE SCALE GENOMIC DNA]</scope>
    <source>
        <strain evidence="11 12">TH11417</strain>
    </source>
</reference>
<sequence length="145" mass="16399">MSKVQRQEEIKRLIENHQIGTQEEIRAYLEEKAIFVTQATLSRDLREIGLIKLRSEDGKLYYSLTDHVTGHFGSQIAPLINKIAKVQFMLVLSTNLWEVDVLANAIDQENRKDILGTVAGADTLLVICQNEETAEAIYQDISAQL</sequence>
<keyword evidence="7" id="KW-0028">Amino-acid biosynthesis</keyword>
<evidence type="ECO:0000256" key="4">
    <source>
        <dbReference type="ARBA" id="ARBA00023015"/>
    </source>
</evidence>
<keyword evidence="12" id="KW-1185">Reference proteome</keyword>
<proteinExistence type="inferred from homology"/>
<evidence type="ECO:0000259" key="9">
    <source>
        <dbReference type="Pfam" id="PF01316"/>
    </source>
</evidence>
<dbReference type="InterPro" id="IPR036390">
    <property type="entry name" value="WH_DNA-bd_sf"/>
</dbReference>
<dbReference type="PANTHER" id="PTHR34471:SF1">
    <property type="entry name" value="ARGININE REPRESSOR"/>
    <property type="match status" value="1"/>
</dbReference>
<evidence type="ECO:0000313" key="12">
    <source>
        <dbReference type="Proteomes" id="UP000238956"/>
    </source>
</evidence>
<evidence type="ECO:0000256" key="2">
    <source>
        <dbReference type="ARBA" id="ARBA00008316"/>
    </source>
</evidence>
<dbReference type="PANTHER" id="PTHR34471">
    <property type="entry name" value="ARGININE REPRESSOR"/>
    <property type="match status" value="1"/>
</dbReference>
<comment type="subcellular location">
    <subcellularLocation>
        <location evidence="1 7">Cytoplasm</location>
    </subcellularLocation>
</comment>
<dbReference type="RefSeq" id="WP_104968726.1">
    <property type="nucleotide sequence ID" value="NZ_CP025536.1"/>
</dbReference>
<evidence type="ECO:0000256" key="6">
    <source>
        <dbReference type="ARBA" id="ARBA00023163"/>
    </source>
</evidence>
<dbReference type="GO" id="GO:0051259">
    <property type="term" value="P:protein complex oligomerization"/>
    <property type="evidence" value="ECO:0007669"/>
    <property type="project" value="InterPro"/>
</dbReference>
<evidence type="ECO:0000256" key="3">
    <source>
        <dbReference type="ARBA" id="ARBA00022490"/>
    </source>
</evidence>
<dbReference type="Gene3D" id="1.10.10.10">
    <property type="entry name" value="Winged helix-like DNA-binding domain superfamily/Winged helix DNA-binding domain"/>
    <property type="match status" value="1"/>
</dbReference>
<name>A0A2L0D6H7_9STRE</name>
<dbReference type="GO" id="GO:0003700">
    <property type="term" value="F:DNA-binding transcription factor activity"/>
    <property type="evidence" value="ECO:0007669"/>
    <property type="project" value="UniProtKB-UniRule"/>
</dbReference>
<dbReference type="UniPathway" id="UPA00068"/>
<keyword evidence="6 7" id="KW-0804">Transcription</keyword>
<dbReference type="Proteomes" id="UP000238956">
    <property type="component" value="Chromosome"/>
</dbReference>
<organism evidence="11 12">
    <name type="scientific">Streptococcus pluranimalium</name>
    <dbReference type="NCBI Taxonomy" id="82348"/>
    <lineage>
        <taxon>Bacteria</taxon>
        <taxon>Bacillati</taxon>
        <taxon>Bacillota</taxon>
        <taxon>Bacilli</taxon>
        <taxon>Lactobacillales</taxon>
        <taxon>Streptococcaceae</taxon>
        <taxon>Streptococcus</taxon>
    </lineage>
</organism>
<dbReference type="GO" id="GO:0003677">
    <property type="term" value="F:DNA binding"/>
    <property type="evidence" value="ECO:0007669"/>
    <property type="project" value="UniProtKB-KW"/>
</dbReference>
<evidence type="ECO:0000259" key="10">
    <source>
        <dbReference type="Pfam" id="PF02863"/>
    </source>
</evidence>
<dbReference type="OrthoDB" id="9807089at2"/>
<dbReference type="SUPFAM" id="SSF55252">
    <property type="entry name" value="C-terminal domain of arginine repressor"/>
    <property type="match status" value="1"/>
</dbReference>
<evidence type="ECO:0000256" key="1">
    <source>
        <dbReference type="ARBA" id="ARBA00004496"/>
    </source>
</evidence>
<dbReference type="InterPro" id="IPR036251">
    <property type="entry name" value="Arg_repress_C_sf"/>
</dbReference>
<dbReference type="GeneID" id="98394255"/>
<feature type="domain" description="Arginine repressor DNA-binding" evidence="9">
    <location>
        <begin position="1"/>
        <end position="66"/>
    </location>
</feature>
<dbReference type="InterPro" id="IPR020900">
    <property type="entry name" value="Arg_repress_DNA-bd"/>
</dbReference>
<keyword evidence="3 7" id="KW-0963">Cytoplasm</keyword>
<dbReference type="SUPFAM" id="SSF46785">
    <property type="entry name" value="Winged helix' DNA-binding domain"/>
    <property type="match status" value="1"/>
</dbReference>
<dbReference type="InterPro" id="IPR001669">
    <property type="entry name" value="Arg_repress"/>
</dbReference>
<dbReference type="InterPro" id="IPR036388">
    <property type="entry name" value="WH-like_DNA-bd_sf"/>
</dbReference>
<keyword evidence="7" id="KW-0678">Repressor</keyword>
<dbReference type="GO" id="GO:1900079">
    <property type="term" value="P:regulation of arginine biosynthetic process"/>
    <property type="evidence" value="ECO:0007669"/>
    <property type="project" value="UniProtKB-UniRule"/>
</dbReference>
<keyword evidence="5 7" id="KW-0238">DNA-binding</keyword>
<dbReference type="AlphaFoldDB" id="A0A2L0D6H7"/>
<gene>
    <name evidence="7 11" type="primary">argR</name>
    <name evidence="11" type="ORF">C0J00_10080</name>
</gene>
<comment type="pathway">
    <text evidence="7">Amino-acid biosynthesis; L-arginine biosynthesis [regulation].</text>
</comment>
<dbReference type="InterPro" id="IPR020899">
    <property type="entry name" value="Arg_repress_C"/>
</dbReference>
<dbReference type="EMBL" id="CP025536">
    <property type="protein sequence ID" value="AUW97422.1"/>
    <property type="molecule type" value="Genomic_DNA"/>
</dbReference>
<reference evidence="11 12" key="1">
    <citation type="submission" date="2017-12" db="EMBL/GenBank/DDBJ databases">
        <authorList>
            <person name="Hurst M.R.H."/>
        </authorList>
    </citation>
    <scope>NUCLEOTIDE SEQUENCE [LARGE SCALE GENOMIC DNA]</scope>
    <source>
        <strain evidence="11 12">TH11417</strain>
    </source>
</reference>
<evidence type="ECO:0000256" key="5">
    <source>
        <dbReference type="ARBA" id="ARBA00023125"/>
    </source>
</evidence>
<dbReference type="GO" id="GO:0005737">
    <property type="term" value="C:cytoplasm"/>
    <property type="evidence" value="ECO:0007669"/>
    <property type="project" value="UniProtKB-SubCell"/>
</dbReference>
<comment type="function">
    <text evidence="7">Regulates arginine biosynthesis genes.</text>
</comment>
<feature type="domain" description="Arginine repressor C-terminal" evidence="10">
    <location>
        <begin position="80"/>
        <end position="141"/>
    </location>
</feature>